<dbReference type="GO" id="GO:0003700">
    <property type="term" value="F:DNA-binding transcription factor activity"/>
    <property type="evidence" value="ECO:0007669"/>
    <property type="project" value="InterPro"/>
</dbReference>
<keyword evidence="2" id="KW-0805">Transcription regulation</keyword>
<organism evidence="6 7">
    <name type="scientific">Devosia riboflavina</name>
    <dbReference type="NCBI Taxonomy" id="46914"/>
    <lineage>
        <taxon>Bacteria</taxon>
        <taxon>Pseudomonadati</taxon>
        <taxon>Pseudomonadota</taxon>
        <taxon>Alphaproteobacteria</taxon>
        <taxon>Hyphomicrobiales</taxon>
        <taxon>Devosiaceae</taxon>
        <taxon>Devosia</taxon>
    </lineage>
</organism>
<evidence type="ECO:0000313" key="7">
    <source>
        <dbReference type="Proteomes" id="UP000028981"/>
    </source>
</evidence>
<dbReference type="STRING" id="46914.JP75_09690"/>
<name>A0A087M2Q7_9HYPH</name>
<evidence type="ECO:0000259" key="5">
    <source>
        <dbReference type="PROSITE" id="PS50931"/>
    </source>
</evidence>
<dbReference type="EMBL" id="JQGC01000007">
    <property type="protein sequence ID" value="KFL31160.1"/>
    <property type="molecule type" value="Genomic_DNA"/>
</dbReference>
<protein>
    <submittedName>
        <fullName evidence="6">LysR family transcriptional regulator</fullName>
    </submittedName>
</protein>
<evidence type="ECO:0000256" key="1">
    <source>
        <dbReference type="ARBA" id="ARBA00009437"/>
    </source>
</evidence>
<keyword evidence="3" id="KW-0238">DNA-binding</keyword>
<proteinExistence type="inferred from homology"/>
<dbReference type="SUPFAM" id="SSF46785">
    <property type="entry name" value="Winged helix' DNA-binding domain"/>
    <property type="match status" value="1"/>
</dbReference>
<dbReference type="InterPro" id="IPR036388">
    <property type="entry name" value="WH-like_DNA-bd_sf"/>
</dbReference>
<dbReference type="InterPro" id="IPR000847">
    <property type="entry name" value="LysR_HTH_N"/>
</dbReference>
<evidence type="ECO:0000256" key="3">
    <source>
        <dbReference type="ARBA" id="ARBA00023125"/>
    </source>
</evidence>
<dbReference type="Proteomes" id="UP000028981">
    <property type="component" value="Unassembled WGS sequence"/>
</dbReference>
<sequence>MSALEVPPSLLKSFLAVAKQRSFTEAAKSLNVRQSTISQHVQKLEQLVGRRLFVRDTHTVTLTADGDAMCDFATSVLEANDRLASYFFDNAHREKLRLGISEDFAMSQLADVLTAFRSEHPEVDLELAVGLSSALYHRYDSGELDVIFAKRRNGDARGEVAWTERLAWISKPGFKIDPDAPVPLVAYAPPSITRTLAVAALEEARRPWRMACSSGSLNGLRAATMAGLGIAAHSAKLIPEGLVVVEDAPTLPPLGEVEFVALGPGRHHRAANALIAALVDSTAPRMVPHLE</sequence>
<evidence type="ECO:0000313" key="6">
    <source>
        <dbReference type="EMBL" id="KFL31160.1"/>
    </source>
</evidence>
<comment type="similarity">
    <text evidence="1">Belongs to the LysR transcriptional regulatory family.</text>
</comment>
<evidence type="ECO:0000256" key="2">
    <source>
        <dbReference type="ARBA" id="ARBA00023015"/>
    </source>
</evidence>
<dbReference type="Pfam" id="PF00126">
    <property type="entry name" value="HTH_1"/>
    <property type="match status" value="1"/>
</dbReference>
<gene>
    <name evidence="6" type="ORF">JP75_09690</name>
</gene>
<dbReference type="Gene3D" id="3.40.190.10">
    <property type="entry name" value="Periplasmic binding protein-like II"/>
    <property type="match status" value="2"/>
</dbReference>
<dbReference type="PROSITE" id="PS50931">
    <property type="entry name" value="HTH_LYSR"/>
    <property type="match status" value="1"/>
</dbReference>
<dbReference type="Pfam" id="PF03466">
    <property type="entry name" value="LysR_substrate"/>
    <property type="match status" value="1"/>
</dbReference>
<dbReference type="PANTHER" id="PTHR30579:SF7">
    <property type="entry name" value="HTH-TYPE TRANSCRIPTIONAL REGULATOR LRHA-RELATED"/>
    <property type="match status" value="1"/>
</dbReference>
<dbReference type="SUPFAM" id="SSF53850">
    <property type="entry name" value="Periplasmic binding protein-like II"/>
    <property type="match status" value="1"/>
</dbReference>
<accession>A0A087M2Q7</accession>
<keyword evidence="4" id="KW-0804">Transcription</keyword>
<reference evidence="6 7" key="1">
    <citation type="submission" date="2014-08" db="EMBL/GenBank/DDBJ databases">
        <authorList>
            <person name="Hassan Y.I."/>
            <person name="Lepp D."/>
            <person name="Zhou T."/>
        </authorList>
    </citation>
    <scope>NUCLEOTIDE SEQUENCE [LARGE SCALE GENOMIC DNA]</scope>
    <source>
        <strain evidence="6 7">IFO13584</strain>
    </source>
</reference>
<evidence type="ECO:0000256" key="4">
    <source>
        <dbReference type="ARBA" id="ARBA00023163"/>
    </source>
</evidence>
<feature type="domain" description="HTH lysR-type" evidence="5">
    <location>
        <begin position="6"/>
        <end position="63"/>
    </location>
</feature>
<dbReference type="PRINTS" id="PR00039">
    <property type="entry name" value="HTHLYSR"/>
</dbReference>
<dbReference type="InterPro" id="IPR005119">
    <property type="entry name" value="LysR_subst-bd"/>
</dbReference>
<comment type="caution">
    <text evidence="6">The sequence shown here is derived from an EMBL/GenBank/DDBJ whole genome shotgun (WGS) entry which is preliminary data.</text>
</comment>
<dbReference type="InterPro" id="IPR036390">
    <property type="entry name" value="WH_DNA-bd_sf"/>
</dbReference>
<dbReference type="PANTHER" id="PTHR30579">
    <property type="entry name" value="TRANSCRIPTIONAL REGULATOR"/>
    <property type="match status" value="1"/>
</dbReference>
<dbReference type="Gene3D" id="1.10.10.10">
    <property type="entry name" value="Winged helix-like DNA-binding domain superfamily/Winged helix DNA-binding domain"/>
    <property type="match status" value="1"/>
</dbReference>
<dbReference type="GO" id="GO:0003677">
    <property type="term" value="F:DNA binding"/>
    <property type="evidence" value="ECO:0007669"/>
    <property type="project" value="UniProtKB-KW"/>
</dbReference>
<dbReference type="InterPro" id="IPR050176">
    <property type="entry name" value="LTTR"/>
</dbReference>
<dbReference type="AlphaFoldDB" id="A0A087M2Q7"/>
<dbReference type="RefSeq" id="WP_035082226.1">
    <property type="nucleotide sequence ID" value="NZ_JQGC01000007.1"/>
</dbReference>
<keyword evidence="7" id="KW-1185">Reference proteome</keyword>